<evidence type="ECO:0008006" key="3">
    <source>
        <dbReference type="Google" id="ProtNLM"/>
    </source>
</evidence>
<keyword evidence="2" id="KW-1185">Reference proteome</keyword>
<dbReference type="EMBL" id="AAWS01000020">
    <property type="protein sequence ID" value="EAY27816.1"/>
    <property type="molecule type" value="Genomic_DNA"/>
</dbReference>
<dbReference type="Proteomes" id="UP000004095">
    <property type="component" value="Unassembled WGS sequence"/>
</dbReference>
<gene>
    <name evidence="1" type="ORF">M23134_00257</name>
</gene>
<name>A1ZP24_MICM2</name>
<accession>A1ZP24</accession>
<organism evidence="1 2">
    <name type="scientific">Microscilla marina ATCC 23134</name>
    <dbReference type="NCBI Taxonomy" id="313606"/>
    <lineage>
        <taxon>Bacteria</taxon>
        <taxon>Pseudomonadati</taxon>
        <taxon>Bacteroidota</taxon>
        <taxon>Cytophagia</taxon>
        <taxon>Cytophagales</taxon>
        <taxon>Microscillaceae</taxon>
        <taxon>Microscilla</taxon>
    </lineage>
</organism>
<dbReference type="RefSeq" id="WP_002698794.1">
    <property type="nucleotide sequence ID" value="NZ_AAWS01000020.1"/>
</dbReference>
<evidence type="ECO:0000313" key="1">
    <source>
        <dbReference type="EMBL" id="EAY27816.1"/>
    </source>
</evidence>
<dbReference type="OrthoDB" id="882485at2"/>
<reference evidence="1 2" key="1">
    <citation type="submission" date="2007-01" db="EMBL/GenBank/DDBJ databases">
        <authorList>
            <person name="Haygood M."/>
            <person name="Podell S."/>
            <person name="Anderson C."/>
            <person name="Hopkinson B."/>
            <person name="Roe K."/>
            <person name="Barbeau K."/>
            <person name="Gaasterland T."/>
            <person name="Ferriera S."/>
            <person name="Johnson J."/>
            <person name="Kravitz S."/>
            <person name="Beeson K."/>
            <person name="Sutton G."/>
            <person name="Rogers Y.-H."/>
            <person name="Friedman R."/>
            <person name="Frazier M."/>
            <person name="Venter J.C."/>
        </authorList>
    </citation>
    <scope>NUCLEOTIDE SEQUENCE [LARGE SCALE GENOMIC DNA]</scope>
    <source>
        <strain evidence="1 2">ATCC 23134</strain>
    </source>
</reference>
<evidence type="ECO:0000313" key="2">
    <source>
        <dbReference type="Proteomes" id="UP000004095"/>
    </source>
</evidence>
<sequence>MTHYPKECLKDVKVYFEIEAAADNDWITVHWQGFQKIERSKAGMLKELEVIKATGRTKVLNYNTAIKGPYPVGIDKWIAEEWLPKAASLGLKHAATIVSSNIFASLSAEQTEMAFDGGITYKNFEDEGAAIRWLSSV</sequence>
<protein>
    <recommendedName>
        <fullName evidence="3">STAS/SEC14 domain-containing protein</fullName>
    </recommendedName>
</protein>
<dbReference type="AlphaFoldDB" id="A1ZP24"/>
<comment type="caution">
    <text evidence="1">The sequence shown here is derived from an EMBL/GenBank/DDBJ whole genome shotgun (WGS) entry which is preliminary data.</text>
</comment>
<proteinExistence type="predicted"/>